<name>A0A7X9FTA3_9DELT</name>
<dbReference type="PANTHER" id="PTHR33908:SF11">
    <property type="entry name" value="MEMBRANE PROTEIN"/>
    <property type="match status" value="1"/>
</dbReference>
<evidence type="ECO:0000256" key="6">
    <source>
        <dbReference type="ARBA" id="ARBA00022989"/>
    </source>
</evidence>
<keyword evidence="4 10" id="KW-0808">Transferase</keyword>
<evidence type="ECO:0000256" key="3">
    <source>
        <dbReference type="ARBA" id="ARBA00022676"/>
    </source>
</evidence>
<dbReference type="Pfam" id="PF13231">
    <property type="entry name" value="PMT_2"/>
    <property type="match status" value="1"/>
</dbReference>
<feature type="transmembrane region" description="Helical" evidence="8">
    <location>
        <begin position="355"/>
        <end position="376"/>
    </location>
</feature>
<dbReference type="InterPro" id="IPR050297">
    <property type="entry name" value="LipidA_mod_glycosyltrf_83"/>
</dbReference>
<evidence type="ECO:0000256" key="5">
    <source>
        <dbReference type="ARBA" id="ARBA00022692"/>
    </source>
</evidence>
<organism evidence="10 11">
    <name type="scientific">SAR324 cluster bacterium</name>
    <dbReference type="NCBI Taxonomy" id="2024889"/>
    <lineage>
        <taxon>Bacteria</taxon>
        <taxon>Deltaproteobacteria</taxon>
        <taxon>SAR324 cluster</taxon>
    </lineage>
</organism>
<evidence type="ECO:0000313" key="11">
    <source>
        <dbReference type="Proteomes" id="UP000524246"/>
    </source>
</evidence>
<feature type="transmembrane region" description="Helical" evidence="8">
    <location>
        <begin position="66"/>
        <end position="85"/>
    </location>
</feature>
<comment type="subcellular location">
    <subcellularLocation>
        <location evidence="1">Cell membrane</location>
        <topology evidence="1">Multi-pass membrane protein</topology>
    </subcellularLocation>
</comment>
<evidence type="ECO:0000256" key="7">
    <source>
        <dbReference type="ARBA" id="ARBA00023136"/>
    </source>
</evidence>
<evidence type="ECO:0000256" key="1">
    <source>
        <dbReference type="ARBA" id="ARBA00004651"/>
    </source>
</evidence>
<sequence length="448" mass="51810">MFVRLLVQLGSIPVLWPDSINYLQTADSILNFGWIGKHHFYFTPLYPAFLSIFLSFVPIDYASELIVVVQHIMGLILVCIFYLIARHFLEARAAFLAALMLNFNVLLLYYENVIQTEILFVFLLIITLFFSIHTNKGQPLWRFFVIGILIGTLCLCRPIAQFLPIVFGIHAALTSKTQAQRLLRVTAVLGGFSLLLSPWIIFQWQVFGTPTISLGKGLNLFLRVYEVDKIPIKEDTRFRRLKKIYEETRAQSNKRYVYFEVRNKIARDLNKRAAAVDDLMFRFALEGLFAYPKRFALKTVKQIGAYFFGPRESIRFCKSGKREFLCSQRGPALFHWAFFKQGTERSIGAQNFLQFFFSYFSFPSYMISILALLGIVSVMWKGRVNVDYFLLLMIIGYFALVSCLLNVPQDRYRLPIDPILILFGVEGVLLLLQRVLKLGRIRQVDLKA</sequence>
<dbReference type="GO" id="GO:0005886">
    <property type="term" value="C:plasma membrane"/>
    <property type="evidence" value="ECO:0007669"/>
    <property type="project" value="UniProtKB-SubCell"/>
</dbReference>
<comment type="caution">
    <text evidence="10">The sequence shown here is derived from an EMBL/GenBank/DDBJ whole genome shotgun (WGS) entry which is preliminary data.</text>
</comment>
<reference evidence="10 11" key="1">
    <citation type="journal article" date="2020" name="Biotechnol. Biofuels">
        <title>New insights from the biogas microbiome by comprehensive genome-resolved metagenomics of nearly 1600 species originating from multiple anaerobic digesters.</title>
        <authorList>
            <person name="Campanaro S."/>
            <person name="Treu L."/>
            <person name="Rodriguez-R L.M."/>
            <person name="Kovalovszki A."/>
            <person name="Ziels R.M."/>
            <person name="Maus I."/>
            <person name="Zhu X."/>
            <person name="Kougias P.G."/>
            <person name="Basile A."/>
            <person name="Luo G."/>
            <person name="Schluter A."/>
            <person name="Konstantinidis K.T."/>
            <person name="Angelidaki I."/>
        </authorList>
    </citation>
    <scope>NUCLEOTIDE SEQUENCE [LARGE SCALE GENOMIC DNA]</scope>
    <source>
        <strain evidence="10">AS27yjCOA_65</strain>
    </source>
</reference>
<dbReference type="InterPro" id="IPR038731">
    <property type="entry name" value="RgtA/B/C-like"/>
</dbReference>
<keyword evidence="7 8" id="KW-0472">Membrane</keyword>
<feature type="transmembrane region" description="Helical" evidence="8">
    <location>
        <begin position="419"/>
        <end position="436"/>
    </location>
</feature>
<dbReference type="GO" id="GO:0009103">
    <property type="term" value="P:lipopolysaccharide biosynthetic process"/>
    <property type="evidence" value="ECO:0007669"/>
    <property type="project" value="UniProtKB-ARBA"/>
</dbReference>
<feature type="transmembrane region" description="Helical" evidence="8">
    <location>
        <begin position="388"/>
        <end position="407"/>
    </location>
</feature>
<evidence type="ECO:0000256" key="8">
    <source>
        <dbReference type="SAM" id="Phobius"/>
    </source>
</evidence>
<evidence type="ECO:0000259" key="9">
    <source>
        <dbReference type="Pfam" id="PF13231"/>
    </source>
</evidence>
<dbReference type="EMBL" id="JAAZON010000461">
    <property type="protein sequence ID" value="NMC63521.1"/>
    <property type="molecule type" value="Genomic_DNA"/>
</dbReference>
<keyword evidence="3" id="KW-0328">Glycosyltransferase</keyword>
<accession>A0A7X9FTA3</accession>
<dbReference type="PANTHER" id="PTHR33908">
    <property type="entry name" value="MANNOSYLTRANSFERASE YKCB-RELATED"/>
    <property type="match status" value="1"/>
</dbReference>
<gene>
    <name evidence="10" type="ORF">GYA55_10195</name>
</gene>
<keyword evidence="6 8" id="KW-1133">Transmembrane helix</keyword>
<feature type="transmembrane region" description="Helical" evidence="8">
    <location>
        <begin position="140"/>
        <end position="160"/>
    </location>
</feature>
<protein>
    <submittedName>
        <fullName evidence="10">Glycosyltransferase family 39 protein</fullName>
    </submittedName>
</protein>
<dbReference type="AlphaFoldDB" id="A0A7X9FTA3"/>
<keyword evidence="2" id="KW-1003">Cell membrane</keyword>
<feature type="domain" description="Glycosyltransferase RgtA/B/C/D-like" evidence="9">
    <location>
        <begin position="44"/>
        <end position="200"/>
    </location>
</feature>
<evidence type="ECO:0000256" key="4">
    <source>
        <dbReference type="ARBA" id="ARBA00022679"/>
    </source>
</evidence>
<feature type="transmembrane region" description="Helical" evidence="8">
    <location>
        <begin position="117"/>
        <end position="134"/>
    </location>
</feature>
<evidence type="ECO:0000256" key="2">
    <source>
        <dbReference type="ARBA" id="ARBA00022475"/>
    </source>
</evidence>
<evidence type="ECO:0000313" key="10">
    <source>
        <dbReference type="EMBL" id="NMC63521.1"/>
    </source>
</evidence>
<dbReference type="Proteomes" id="UP000524246">
    <property type="component" value="Unassembled WGS sequence"/>
</dbReference>
<keyword evidence="5 8" id="KW-0812">Transmembrane</keyword>
<dbReference type="GO" id="GO:0016763">
    <property type="term" value="F:pentosyltransferase activity"/>
    <property type="evidence" value="ECO:0007669"/>
    <property type="project" value="TreeGrafter"/>
</dbReference>
<feature type="transmembrane region" description="Helical" evidence="8">
    <location>
        <begin position="181"/>
        <end position="202"/>
    </location>
</feature>
<proteinExistence type="predicted"/>
<feature type="transmembrane region" description="Helical" evidence="8">
    <location>
        <begin position="41"/>
        <end position="59"/>
    </location>
</feature>